<organism evidence="1 2">
    <name type="scientific">Pedobacter miscanthi</name>
    <dbReference type="NCBI Taxonomy" id="2259170"/>
    <lineage>
        <taxon>Bacteria</taxon>
        <taxon>Pseudomonadati</taxon>
        <taxon>Bacteroidota</taxon>
        <taxon>Sphingobacteriia</taxon>
        <taxon>Sphingobacteriales</taxon>
        <taxon>Sphingobacteriaceae</taxon>
        <taxon>Pedobacter</taxon>
    </lineage>
</organism>
<keyword evidence="2" id="KW-1185">Reference proteome</keyword>
<sequence length="132" mass="15229">MKLKESYLTLMDDMFERIVDSNCRRLNNFNPSPALYYKQMNIDIALAEYLFNSILQYANENDLLIAEKGSSGKYAIVRMNDFQCYEFIKSGGFRILNYQEHKIESKYSTTTKVTINGSDNIIAVGDHNTIKS</sequence>
<dbReference type="Proteomes" id="UP000252081">
    <property type="component" value="Unassembled WGS sequence"/>
</dbReference>
<dbReference type="AlphaFoldDB" id="A0A366KMX0"/>
<evidence type="ECO:0000313" key="1">
    <source>
        <dbReference type="EMBL" id="RBQ02870.1"/>
    </source>
</evidence>
<evidence type="ECO:0000313" key="2">
    <source>
        <dbReference type="Proteomes" id="UP000252081"/>
    </source>
</evidence>
<comment type="caution">
    <text evidence="1">The sequence shown here is derived from an EMBL/GenBank/DDBJ whole genome shotgun (WGS) entry which is preliminary data.</text>
</comment>
<proteinExistence type="predicted"/>
<dbReference type="EMBL" id="QNQU01000029">
    <property type="protein sequence ID" value="RBQ02870.1"/>
    <property type="molecule type" value="Genomic_DNA"/>
</dbReference>
<gene>
    <name evidence="1" type="ORF">DRW42_24795</name>
</gene>
<protein>
    <submittedName>
        <fullName evidence="1">Uncharacterized protein</fullName>
    </submittedName>
</protein>
<accession>A0A366KMX0</accession>
<reference evidence="1 2" key="1">
    <citation type="submission" date="2018-07" db="EMBL/GenBank/DDBJ databases">
        <title>A draft genome of a endophytic bacteria, a new species of Pedobacter.</title>
        <authorList>
            <person name="Zhang Z.D."/>
            <person name="Chen Z.J."/>
        </authorList>
    </citation>
    <scope>NUCLEOTIDE SEQUENCE [LARGE SCALE GENOMIC DNA]</scope>
    <source>
        <strain evidence="1 2">RS10</strain>
    </source>
</reference>
<dbReference type="RefSeq" id="WP_113951570.1">
    <property type="nucleotide sequence ID" value="NZ_QNQU01000029.1"/>
</dbReference>
<name>A0A366KMX0_9SPHI</name>